<feature type="region of interest" description="Disordered" evidence="5">
    <location>
        <begin position="818"/>
        <end position="838"/>
    </location>
</feature>
<dbReference type="Pfam" id="PF02383">
    <property type="entry name" value="Syja_N"/>
    <property type="match status" value="1"/>
</dbReference>
<dbReference type="PANTHER" id="PTHR11200:SF269">
    <property type="entry name" value="PHOSPHATIDYLINOSITOL 4,5-BISPHOSPHATE 5-PHOSPHATASE INP51"/>
    <property type="match status" value="1"/>
</dbReference>
<comment type="caution">
    <text evidence="7">The sequence shown here is derived from an EMBL/GenBank/DDBJ whole genome shotgun (WGS) entry which is preliminary data.</text>
</comment>
<dbReference type="PROSITE" id="PS50275">
    <property type="entry name" value="SAC"/>
    <property type="match status" value="1"/>
</dbReference>
<dbReference type="Proteomes" id="UP000697127">
    <property type="component" value="Unassembled WGS sequence"/>
</dbReference>
<keyword evidence="8" id="KW-1185">Reference proteome</keyword>
<dbReference type="AlphaFoldDB" id="A0A9P6WIB7"/>
<gene>
    <name evidence="7" type="primary">INP51</name>
    <name evidence="7" type="ORF">C6P40_003739</name>
</gene>
<feature type="compositionally biased region" description="Acidic residues" evidence="5">
    <location>
        <begin position="828"/>
        <end position="837"/>
    </location>
</feature>
<dbReference type="PANTHER" id="PTHR11200">
    <property type="entry name" value="INOSITOL 5-PHOSPHATASE"/>
    <property type="match status" value="1"/>
</dbReference>
<dbReference type="SMART" id="SM00128">
    <property type="entry name" value="IPPc"/>
    <property type="match status" value="1"/>
</dbReference>
<evidence type="ECO:0000313" key="8">
    <source>
        <dbReference type="Proteomes" id="UP000697127"/>
    </source>
</evidence>
<dbReference type="GO" id="GO:0004439">
    <property type="term" value="F:phosphatidylinositol-4,5-bisphosphate 5-phosphatase activity"/>
    <property type="evidence" value="ECO:0007669"/>
    <property type="project" value="UniProtKB-EC"/>
</dbReference>
<sequence length="1209" mass="137385">MSMELYINDATHTLAICSNSYALILKDSSFGRISNLASVNYTHSHNHSNHSVDKDGLTPKCLIEFVPRNTIPLHTFRRIQKELHGLLGLICLKGTMYVGFISGKQNVGPLTPSVNVFQLINTIFVGFNGEIFSLYNQYTQQSFQQLQQFEETYETLETSSSTSRINSIMKLLETGTFYYSYDTDLAVKAQDWDTSNKTGYSYTTVQNLQDDYAGRFVWNGNLISEISIFRGRLSDEERKIFDQGKFYITLIRGFVQRETFQNRSQSCMTIISRQDCRKIGSLFGPACVDEEGNVANFVETELIIYTGENLVSYSIVKGNIPLFWKLDTHLLSTKIEFPRSQDASKHAFNRFFETLCTEYNMIYVLDALSSKGSQPELSDRYATAIRELQTDYKELSVGYKKLTDCPSIGNRLKGKSDYMSILLQDEQIHKALEIYSANQFNIDNWEQSSRQLGVFLINTLDSNDRANHVECKLSEMILEYLFGTSFTPDIWTKHDILWVSNGAALGKLSDTYNTSIKTKNKTGGLIGKFAEQGKKYAEQSKKYVAGGSSNVTMSSSGRQTQFDRLLGRKNKEFQVELIDPIHDYVLEGLNKRRNEFTTVKDLSIYAVTFNVNAVLYDGELDSLLFPEGDTFDKYDLIAISLEEVIELTPSKVMSIDLRTRNFWERRFKDALNNKHAKEYTLLRGEQLGGILLLVYSSTETIDNIKNVESSVKKTGFKGISANKGGVGITFTFSTHSRICFVASHLAAGQSNSEERHHNYNTIASGLTFKKCKNIKDSDILIWMGDLNYRISLPNETVRKLLKYIAPIYSMNNNNSSIQNLSNQSSESLESEDLDSPELESSNIFEEIDNDVKNKFLDEEEKKIENENKIDLQTKIIQEHNIEVKIEENLDELHEKSTTSDLDLSPKTVKTSTKLSVGDNNSLNFGDATLTSLNNNNSTSSVDLNKQEDGENVPKIGEQMNDSKIFINGSQEKLNGSHTQLSINEEHKVIEQLFEYDQLNSQMTSGQSFPFFDEMEIAFKPTYKFDKGTDYYDTSEKQRVPSWTDRILTHTKNKRVTSLEQLRYNSIPKYKFSDHKPVYGIFIAKLEIVNDSTKSVIEKELYDITKQKLYSSEYNGSGGLQSGLLGLIVSENRGKNVLKHGLPAPSSKDSRWWISKDKDGLINDEKIGKVKIRFSELDSGGYIINPNLPRNPFVKTDEPFFIEKGGYINK</sequence>
<dbReference type="OrthoDB" id="405996at2759"/>
<evidence type="ECO:0000256" key="2">
    <source>
        <dbReference type="ARBA" id="ARBA00009678"/>
    </source>
</evidence>
<organism evidence="7 8">
    <name type="scientific">Pichia californica</name>
    <dbReference type="NCBI Taxonomy" id="460514"/>
    <lineage>
        <taxon>Eukaryota</taxon>
        <taxon>Fungi</taxon>
        <taxon>Dikarya</taxon>
        <taxon>Ascomycota</taxon>
        <taxon>Saccharomycotina</taxon>
        <taxon>Pichiomycetes</taxon>
        <taxon>Pichiales</taxon>
        <taxon>Pichiaceae</taxon>
        <taxon>Pichia</taxon>
    </lineage>
</organism>
<reference evidence="7" key="1">
    <citation type="submission" date="2020-11" db="EMBL/GenBank/DDBJ databases">
        <title>Kefir isolates.</title>
        <authorList>
            <person name="Marcisauskas S."/>
            <person name="Kim Y."/>
            <person name="Blasche S."/>
        </authorList>
    </citation>
    <scope>NUCLEOTIDE SEQUENCE</scope>
    <source>
        <strain evidence="7">Olga-1</strain>
    </source>
</reference>
<dbReference type="InterPro" id="IPR036691">
    <property type="entry name" value="Endo/exonu/phosph_ase_sf"/>
</dbReference>
<dbReference type="GO" id="GO:0005737">
    <property type="term" value="C:cytoplasm"/>
    <property type="evidence" value="ECO:0007669"/>
    <property type="project" value="TreeGrafter"/>
</dbReference>
<dbReference type="EMBL" id="PUHW01000437">
    <property type="protein sequence ID" value="KAG0686593.1"/>
    <property type="molecule type" value="Genomic_DNA"/>
</dbReference>
<dbReference type="Pfam" id="PF22669">
    <property type="entry name" value="Exo_endo_phos2"/>
    <property type="match status" value="2"/>
</dbReference>
<dbReference type="InterPro" id="IPR002013">
    <property type="entry name" value="SAC_dom"/>
</dbReference>
<protein>
    <recommendedName>
        <fullName evidence="3">phosphoinositide 5-phosphatase</fullName>
        <ecNumber evidence="3">3.1.3.36</ecNumber>
    </recommendedName>
</protein>
<dbReference type="GO" id="GO:0016020">
    <property type="term" value="C:membrane"/>
    <property type="evidence" value="ECO:0007669"/>
    <property type="project" value="TreeGrafter"/>
</dbReference>
<evidence type="ECO:0000256" key="1">
    <source>
        <dbReference type="ARBA" id="ARBA00008943"/>
    </source>
</evidence>
<dbReference type="GO" id="GO:0046856">
    <property type="term" value="P:phosphatidylinositol dephosphorylation"/>
    <property type="evidence" value="ECO:0007669"/>
    <property type="project" value="InterPro"/>
</dbReference>
<keyword evidence="4" id="KW-0378">Hydrolase</keyword>
<accession>A0A9P6WIB7</accession>
<feature type="region of interest" description="Disordered" evidence="5">
    <location>
        <begin position="933"/>
        <end position="955"/>
    </location>
</feature>
<comment type="similarity">
    <text evidence="2">In the central section; belongs to the inositol 1,4,5-trisphosphate 5-phosphatase family.</text>
</comment>
<feature type="domain" description="SAC" evidence="6">
    <location>
        <begin position="168"/>
        <end position="479"/>
    </location>
</feature>
<dbReference type="Gene3D" id="3.60.10.10">
    <property type="entry name" value="Endonuclease/exonuclease/phosphatase"/>
    <property type="match status" value="2"/>
</dbReference>
<dbReference type="EC" id="3.1.3.36" evidence="3"/>
<proteinExistence type="inferred from homology"/>
<dbReference type="InterPro" id="IPR046985">
    <property type="entry name" value="IP5"/>
</dbReference>
<evidence type="ECO:0000256" key="4">
    <source>
        <dbReference type="ARBA" id="ARBA00022801"/>
    </source>
</evidence>
<evidence type="ECO:0000256" key="3">
    <source>
        <dbReference type="ARBA" id="ARBA00013044"/>
    </source>
</evidence>
<comment type="similarity">
    <text evidence="1">Belongs to the synaptojanin family.</text>
</comment>
<dbReference type="GO" id="GO:0043813">
    <property type="term" value="F:phosphatidylinositol-3,5-bisphosphate 5-phosphatase activity"/>
    <property type="evidence" value="ECO:0007669"/>
    <property type="project" value="TreeGrafter"/>
</dbReference>
<dbReference type="SUPFAM" id="SSF56219">
    <property type="entry name" value="DNase I-like"/>
    <property type="match status" value="1"/>
</dbReference>
<evidence type="ECO:0000313" key="7">
    <source>
        <dbReference type="EMBL" id="KAG0686593.1"/>
    </source>
</evidence>
<name>A0A9P6WIB7_9ASCO</name>
<evidence type="ECO:0000256" key="5">
    <source>
        <dbReference type="SAM" id="MobiDB-lite"/>
    </source>
</evidence>
<evidence type="ECO:0000259" key="6">
    <source>
        <dbReference type="PROSITE" id="PS50275"/>
    </source>
</evidence>
<dbReference type="InterPro" id="IPR000300">
    <property type="entry name" value="IPPc"/>
</dbReference>
<feature type="compositionally biased region" description="Low complexity" evidence="5">
    <location>
        <begin position="818"/>
        <end position="827"/>
    </location>
</feature>